<keyword evidence="1" id="KW-0732">Signal</keyword>
<dbReference type="AlphaFoldDB" id="A0ABD5Y1F2"/>
<name>A0ABD5Y1F2_9EURY</name>
<organism evidence="3 4">
    <name type="scientific">Halosimplex aquaticum</name>
    <dbReference type="NCBI Taxonomy" id="3026162"/>
    <lineage>
        <taxon>Archaea</taxon>
        <taxon>Methanobacteriati</taxon>
        <taxon>Methanobacteriota</taxon>
        <taxon>Stenosarchaea group</taxon>
        <taxon>Halobacteria</taxon>
        <taxon>Halobacteriales</taxon>
        <taxon>Haloarculaceae</taxon>
        <taxon>Halosimplex</taxon>
    </lineage>
</organism>
<comment type="caution">
    <text evidence="3">The sequence shown here is derived from an EMBL/GenBank/DDBJ whole genome shotgun (WGS) entry which is preliminary data.</text>
</comment>
<dbReference type="NCBIfam" id="TIGR04126">
    <property type="entry name" value="PGF_CTERM"/>
    <property type="match status" value="1"/>
</dbReference>
<feature type="compositionally biased region" description="Basic and acidic residues" evidence="2">
    <location>
        <begin position="7"/>
        <end position="25"/>
    </location>
</feature>
<feature type="compositionally biased region" description="Gly residues" evidence="2">
    <location>
        <begin position="196"/>
        <end position="206"/>
    </location>
</feature>
<evidence type="ECO:0000256" key="2">
    <source>
        <dbReference type="SAM" id="MobiDB-lite"/>
    </source>
</evidence>
<protein>
    <submittedName>
        <fullName evidence="3">PGF-CTERM sorting domain-containing protein</fullName>
    </submittedName>
</protein>
<feature type="region of interest" description="Disordered" evidence="2">
    <location>
        <begin position="175"/>
        <end position="206"/>
    </location>
</feature>
<dbReference type="EMBL" id="JBHTAS010000001">
    <property type="protein sequence ID" value="MFC7141233.1"/>
    <property type="molecule type" value="Genomic_DNA"/>
</dbReference>
<dbReference type="GeneID" id="78821542"/>
<gene>
    <name evidence="3" type="ORF">ACFQMA_15515</name>
</gene>
<keyword evidence="4" id="KW-1185">Reference proteome</keyword>
<dbReference type="GO" id="GO:0005886">
    <property type="term" value="C:plasma membrane"/>
    <property type="evidence" value="ECO:0007669"/>
    <property type="project" value="UniProtKB-SubCell"/>
</dbReference>
<feature type="region of interest" description="Disordered" evidence="2">
    <location>
        <begin position="1"/>
        <end position="25"/>
    </location>
</feature>
<dbReference type="InterPro" id="IPR026371">
    <property type="entry name" value="PGF_CTERM"/>
</dbReference>
<dbReference type="InterPro" id="IPR006311">
    <property type="entry name" value="TAT_signal"/>
</dbReference>
<dbReference type="PROSITE" id="PS51318">
    <property type="entry name" value="TAT"/>
    <property type="match status" value="1"/>
</dbReference>
<proteinExistence type="predicted"/>
<sequence>MPAPASDGDRSVDRGDGAVGDAARESGLTRRSVLTGAGVALGSGVVGAAGLGGASGVAAGQITEAAAIPEVTRWENDNIAGFMIHVGGSTSPAQVRVAEDCTVPGSDTWPPETMLAYDAQIINAKGEGAPEEEETTLYIGESVDVAPGQLYIINRFNRCGSGFVGVTLEQIGRSDVGANPDDAGNGQGTVTTADPDGGGEGFGGSGPGFGPLAALAGLLGGGALLRWRDDAEE</sequence>
<evidence type="ECO:0000313" key="4">
    <source>
        <dbReference type="Proteomes" id="UP001596432"/>
    </source>
</evidence>
<dbReference type="RefSeq" id="WP_274322319.1">
    <property type="nucleotide sequence ID" value="NZ_CP118158.1"/>
</dbReference>
<dbReference type="Proteomes" id="UP001596432">
    <property type="component" value="Unassembled WGS sequence"/>
</dbReference>
<accession>A0ABD5Y1F2</accession>
<evidence type="ECO:0000313" key="3">
    <source>
        <dbReference type="EMBL" id="MFC7141233.1"/>
    </source>
</evidence>
<dbReference type="GO" id="GO:0030115">
    <property type="term" value="C:S-layer"/>
    <property type="evidence" value="ECO:0007669"/>
    <property type="project" value="UniProtKB-SubCell"/>
</dbReference>
<reference evidence="3 4" key="1">
    <citation type="journal article" date="2019" name="Int. J. Syst. Evol. Microbiol.">
        <title>The Global Catalogue of Microorganisms (GCM) 10K type strain sequencing project: providing services to taxonomists for standard genome sequencing and annotation.</title>
        <authorList>
            <consortium name="The Broad Institute Genomics Platform"/>
            <consortium name="The Broad Institute Genome Sequencing Center for Infectious Disease"/>
            <person name="Wu L."/>
            <person name="Ma J."/>
        </authorList>
    </citation>
    <scope>NUCLEOTIDE SEQUENCE [LARGE SCALE GENOMIC DNA]</scope>
    <source>
        <strain evidence="3 4">XZYJT29</strain>
    </source>
</reference>
<evidence type="ECO:0000256" key="1">
    <source>
        <dbReference type="ARBA" id="ARBA00022729"/>
    </source>
</evidence>